<evidence type="ECO:0000256" key="1">
    <source>
        <dbReference type="SAM" id="SignalP"/>
    </source>
</evidence>
<dbReference type="Proteomes" id="UP001209878">
    <property type="component" value="Unassembled WGS sequence"/>
</dbReference>
<dbReference type="AlphaFoldDB" id="A0AAD9NUP4"/>
<evidence type="ECO:0000313" key="2">
    <source>
        <dbReference type="EMBL" id="KAK2181361.1"/>
    </source>
</evidence>
<sequence length="147" mass="16489">MTPQTSRLTGYIWLLVVLGRATCVSRDDSENSAPPSQWWRQTRCNTTLPTGAARQRNSSYTSLNSNNNNTRVHRSTIHCFFSIDGDDAALLRTCKCTLHKGLQADEQKRHAHSMHNTHSQTYSAIFTQSRQSEGHSCSVMSSLLATF</sequence>
<keyword evidence="3" id="KW-1185">Reference proteome</keyword>
<keyword evidence="1" id="KW-0732">Signal</keyword>
<evidence type="ECO:0008006" key="4">
    <source>
        <dbReference type="Google" id="ProtNLM"/>
    </source>
</evidence>
<protein>
    <recommendedName>
        <fullName evidence="4">Secreted protein</fullName>
    </recommendedName>
</protein>
<dbReference type="EMBL" id="JAODUO010000401">
    <property type="protein sequence ID" value="KAK2181361.1"/>
    <property type="molecule type" value="Genomic_DNA"/>
</dbReference>
<feature type="chain" id="PRO_5042167092" description="Secreted protein" evidence="1">
    <location>
        <begin position="24"/>
        <end position="147"/>
    </location>
</feature>
<proteinExistence type="predicted"/>
<evidence type="ECO:0000313" key="3">
    <source>
        <dbReference type="Proteomes" id="UP001209878"/>
    </source>
</evidence>
<feature type="signal peptide" evidence="1">
    <location>
        <begin position="1"/>
        <end position="23"/>
    </location>
</feature>
<name>A0AAD9NUP4_RIDPI</name>
<comment type="caution">
    <text evidence="2">The sequence shown here is derived from an EMBL/GenBank/DDBJ whole genome shotgun (WGS) entry which is preliminary data.</text>
</comment>
<gene>
    <name evidence="2" type="ORF">NP493_401g00001</name>
</gene>
<reference evidence="2" key="1">
    <citation type="journal article" date="2023" name="Mol. Biol. Evol.">
        <title>Third-Generation Sequencing Reveals the Adaptive Role of the Epigenome in Three Deep-Sea Polychaetes.</title>
        <authorList>
            <person name="Perez M."/>
            <person name="Aroh O."/>
            <person name="Sun Y."/>
            <person name="Lan Y."/>
            <person name="Juniper S.K."/>
            <person name="Young C.R."/>
            <person name="Angers B."/>
            <person name="Qian P.Y."/>
        </authorList>
    </citation>
    <scope>NUCLEOTIDE SEQUENCE</scope>
    <source>
        <strain evidence="2">R07B-5</strain>
    </source>
</reference>
<accession>A0AAD9NUP4</accession>
<organism evidence="2 3">
    <name type="scientific">Ridgeia piscesae</name>
    <name type="common">Tubeworm</name>
    <dbReference type="NCBI Taxonomy" id="27915"/>
    <lineage>
        <taxon>Eukaryota</taxon>
        <taxon>Metazoa</taxon>
        <taxon>Spiralia</taxon>
        <taxon>Lophotrochozoa</taxon>
        <taxon>Annelida</taxon>
        <taxon>Polychaeta</taxon>
        <taxon>Sedentaria</taxon>
        <taxon>Canalipalpata</taxon>
        <taxon>Sabellida</taxon>
        <taxon>Siboglinidae</taxon>
        <taxon>Ridgeia</taxon>
    </lineage>
</organism>